<sequence length="321" mass="36065">ANYFNGSGIAIRNLYGPSEDTTYSSYYRVEGFYESSVPVGKAIDNTQFYILSDALALQPIGVIGEICISGDGLSRGYLYQPELTAEKFVTNPFCEIGKLYKTGDLGKWLPDGTIVCIGRKDSQVKIRGHRVELGEIEHVLEAQQDIDQCVVIAAMVQGEQVLVSYLVSTAVIDKQQLRLLLARELPDYMLPSYYVFMDEFPLTPNGKIDKNALPSVSTDDIIQAEYVAPRNEIENQLVVIWQEILGLEKIGITDNFFELGGNSLKANQVIYEIQKEFNIKIELKELYNDPTIINLACYLESIKLLNKQQNICSVIGEELFF</sequence>
<dbReference type="Pfam" id="PF00501">
    <property type="entry name" value="AMP-binding"/>
    <property type="match status" value="1"/>
</dbReference>
<dbReference type="PROSITE" id="PS50075">
    <property type="entry name" value="CARRIER"/>
    <property type="match status" value="1"/>
</dbReference>
<dbReference type="PANTHER" id="PTHR45527">
    <property type="entry name" value="NONRIBOSOMAL PEPTIDE SYNTHETASE"/>
    <property type="match status" value="1"/>
</dbReference>
<dbReference type="Gene3D" id="3.30.300.30">
    <property type="match status" value="1"/>
</dbReference>
<dbReference type="SUPFAM" id="SSF47336">
    <property type="entry name" value="ACP-like"/>
    <property type="match status" value="1"/>
</dbReference>
<evidence type="ECO:0000313" key="2">
    <source>
        <dbReference type="EMBL" id="MEM0578767.1"/>
    </source>
</evidence>
<gene>
    <name evidence="2" type="ORF">WFZ86_19855</name>
</gene>
<keyword evidence="3" id="KW-1185">Reference proteome</keyword>
<feature type="domain" description="Carrier" evidence="1">
    <location>
        <begin position="228"/>
        <end position="303"/>
    </location>
</feature>
<dbReference type="SUPFAM" id="SSF56801">
    <property type="entry name" value="Acetyl-CoA synthetase-like"/>
    <property type="match status" value="1"/>
</dbReference>
<evidence type="ECO:0000313" key="3">
    <source>
        <dbReference type="Proteomes" id="UP001468798"/>
    </source>
</evidence>
<reference evidence="2 3" key="1">
    <citation type="submission" date="2024-03" db="EMBL/GenBank/DDBJ databases">
        <title>Two novel species of the genus Flavobacterium exhibiting potentially degradation of complex polysaccharides.</title>
        <authorList>
            <person name="Lian X."/>
        </authorList>
    </citation>
    <scope>NUCLEOTIDE SEQUENCE [LARGE SCALE GENOMIC DNA]</scope>
    <source>
        <strain evidence="2 3">N6</strain>
    </source>
</reference>
<dbReference type="InterPro" id="IPR045851">
    <property type="entry name" value="AMP-bd_C_sf"/>
</dbReference>
<dbReference type="InterPro" id="IPR036736">
    <property type="entry name" value="ACP-like_sf"/>
</dbReference>
<dbReference type="RefSeq" id="WP_342693570.1">
    <property type="nucleotide sequence ID" value="NZ_JBCGDP010000040.1"/>
</dbReference>
<accession>A0ABU9NWP0</accession>
<evidence type="ECO:0000259" key="1">
    <source>
        <dbReference type="PROSITE" id="PS50075"/>
    </source>
</evidence>
<proteinExistence type="predicted"/>
<organism evidence="2 3">
    <name type="scientific">Flavobacterium polysaccharolyticum</name>
    <dbReference type="NCBI Taxonomy" id="3133148"/>
    <lineage>
        <taxon>Bacteria</taxon>
        <taxon>Pseudomonadati</taxon>
        <taxon>Bacteroidota</taxon>
        <taxon>Flavobacteriia</taxon>
        <taxon>Flavobacteriales</taxon>
        <taxon>Flavobacteriaceae</taxon>
        <taxon>Flavobacterium</taxon>
    </lineage>
</organism>
<dbReference type="PANTHER" id="PTHR45527:SF1">
    <property type="entry name" value="FATTY ACID SYNTHASE"/>
    <property type="match status" value="1"/>
</dbReference>
<dbReference type="EMBL" id="JBCGDP010000040">
    <property type="protein sequence ID" value="MEM0578767.1"/>
    <property type="molecule type" value="Genomic_DNA"/>
</dbReference>
<dbReference type="InterPro" id="IPR000873">
    <property type="entry name" value="AMP-dep_synth/lig_dom"/>
</dbReference>
<name>A0ABU9NWP0_9FLAO</name>
<dbReference type="InterPro" id="IPR025110">
    <property type="entry name" value="AMP-bd_C"/>
</dbReference>
<dbReference type="InterPro" id="IPR042099">
    <property type="entry name" value="ANL_N_sf"/>
</dbReference>
<dbReference type="InterPro" id="IPR009081">
    <property type="entry name" value="PP-bd_ACP"/>
</dbReference>
<dbReference type="Gene3D" id="1.10.1200.10">
    <property type="entry name" value="ACP-like"/>
    <property type="match status" value="1"/>
</dbReference>
<protein>
    <submittedName>
        <fullName evidence="2">Non-ribosomal peptide synthetase</fullName>
    </submittedName>
</protein>
<comment type="caution">
    <text evidence="2">The sequence shown here is derived from an EMBL/GenBank/DDBJ whole genome shotgun (WGS) entry which is preliminary data.</text>
</comment>
<dbReference type="Pfam" id="PF13193">
    <property type="entry name" value="AMP-binding_C"/>
    <property type="match status" value="1"/>
</dbReference>
<dbReference type="Pfam" id="PF00550">
    <property type="entry name" value="PP-binding"/>
    <property type="match status" value="1"/>
</dbReference>
<dbReference type="Proteomes" id="UP001468798">
    <property type="component" value="Unassembled WGS sequence"/>
</dbReference>
<feature type="non-terminal residue" evidence="2">
    <location>
        <position position="1"/>
    </location>
</feature>
<dbReference type="Gene3D" id="3.40.50.12780">
    <property type="entry name" value="N-terminal domain of ligase-like"/>
    <property type="match status" value="1"/>
</dbReference>